<dbReference type="PANTHER" id="PTHR46919:SF2">
    <property type="entry name" value="SACSIN"/>
    <property type="match status" value="1"/>
</dbReference>
<name>A0A674GZN5_TAEGU</name>
<sequence>MVKNTVALPELLERAKTVQDVLLCHKQLSRDAALRCGVATIRHRALERSELITDHLSLWAQPFGAHEDLPTRLKNILKEYSESAPDMVKEVLQNADDAGAGLVHFVWDRRQHPAKATFSEKWNILQGPALCIYNDRPFQEHDIEGIQRLGVGGKQGRQDVTGKYGLGFNTVYHFTDCPAFLTADSTLCVSDPHLYYMPTATTAKPGSMFAVDTDFKKNFPDIYDTFLPSFFNLKQGVLFRLPLRTAAEAAKSRVSDMVVRDQDLKDMEETLAKEGEDLVLFLRHVNTIIFSEIPPAGKELVQKLRVSTKVTEEDAKLRQDFQARLSKAVDGNSPTSFSYTMKVKNSMAKTTSLWRVVAQIGVQGGAEESPVLKWLPYGAVAARLEPLNRVTGRAFCTLPLPLITGLPVHINANFSVDAARCSLHWDKGGTEATWNDFLLRRLVAPLYCYFLTRQWKALEPEKLQYRSLKLCQQHLDLHLLQFFPVTKRVLPVFQGMVREVYKHISHARLPLVPVYHRKSSDTVRITWASPGGSDMLTEPYFLKEKSQPEVQEVLQQLNMKLVPAFTHLQQIREEFVEAQVNAVVLGPASLRCFLKALALPVPCRLAETPLRTPESCFYLLQYLTGWNRHSQGTHREGDKADLEGLPLLATEDGLLNAFSIHHPVFKNSFAHLFPKHSHRFAQNCIPEWIPPCFVKELDLPEATPLIQEALGQLEWTREGENWLKELWTFFDRMVPSRTSEVDMESFVNHLQNMAVLPTQGSKTDSKHLLPLSSLSKVLFECHSEVEKVLHKLGIPVLQQSLLPWRFAYCCLKPRALQVTDPRAVVAHLADTRADLCWGDLGEQDVSALLRFVQQGELDSRALEQLQYLPLFQKFGGGLRSCGSLPQGAVTLQTVPASALECPNPVRLGQRHAASHTKPAPPMAGQAFEVGVHR</sequence>
<dbReference type="InterPro" id="IPR036890">
    <property type="entry name" value="HATPase_C_sf"/>
</dbReference>
<proteinExistence type="predicted"/>
<feature type="domain" description="Sacsin/Nov" evidence="1">
    <location>
        <begin position="66"/>
        <end position="302"/>
    </location>
</feature>
<dbReference type="Pfam" id="PF25794">
    <property type="entry name" value="SACS"/>
    <property type="match status" value="1"/>
</dbReference>
<reference evidence="2" key="2">
    <citation type="submission" date="2025-09" db="UniProtKB">
        <authorList>
            <consortium name="Ensembl"/>
        </authorList>
    </citation>
    <scope>IDENTIFICATION</scope>
</reference>
<dbReference type="Ensembl" id="ENSTGUT00000039443.1">
    <property type="protein sequence ID" value="ENSTGUP00000027771.1"/>
    <property type="gene ID" value="ENSTGUG00000021898.1"/>
</dbReference>
<dbReference type="Proteomes" id="UP000007754">
    <property type="component" value="Unplaced"/>
</dbReference>
<dbReference type="GeneTree" id="ENSGT00940000164866"/>
<protein>
    <recommendedName>
        <fullName evidence="1">Sacsin/Nov domain-containing protein</fullName>
    </recommendedName>
</protein>
<dbReference type="InterPro" id="IPR058210">
    <property type="entry name" value="SACS/Nov_dom"/>
</dbReference>
<dbReference type="PANTHER" id="PTHR46919">
    <property type="entry name" value="ZINC FINGER, C3HC4 TYPE (RING FINGER) FAMILY PROTEIN"/>
    <property type="match status" value="1"/>
</dbReference>
<reference evidence="2" key="1">
    <citation type="submission" date="2025-08" db="UniProtKB">
        <authorList>
            <consortium name="Ensembl"/>
        </authorList>
    </citation>
    <scope>IDENTIFICATION</scope>
</reference>
<dbReference type="AlphaFoldDB" id="A0A674GZN5"/>
<dbReference type="SUPFAM" id="SSF55874">
    <property type="entry name" value="ATPase domain of HSP90 chaperone/DNA topoisomerase II/histidine kinase"/>
    <property type="match status" value="1"/>
</dbReference>
<evidence type="ECO:0000313" key="3">
    <source>
        <dbReference type="Proteomes" id="UP000007754"/>
    </source>
</evidence>
<accession>A0A674GZN5</accession>
<dbReference type="InParanoid" id="A0A674GZN5"/>
<dbReference type="NCBIfam" id="NF047352">
    <property type="entry name" value="P_loop_sacsin"/>
    <property type="match status" value="1"/>
</dbReference>
<evidence type="ECO:0000313" key="2">
    <source>
        <dbReference type="Ensembl" id="ENSTGUP00000027771.1"/>
    </source>
</evidence>
<organism evidence="2 3">
    <name type="scientific">Taeniopygia guttata</name>
    <name type="common">Zebra finch</name>
    <name type="synonym">Poephila guttata</name>
    <dbReference type="NCBI Taxonomy" id="59729"/>
    <lineage>
        <taxon>Eukaryota</taxon>
        <taxon>Metazoa</taxon>
        <taxon>Chordata</taxon>
        <taxon>Craniata</taxon>
        <taxon>Vertebrata</taxon>
        <taxon>Euteleostomi</taxon>
        <taxon>Archelosauria</taxon>
        <taxon>Archosauria</taxon>
        <taxon>Dinosauria</taxon>
        <taxon>Saurischia</taxon>
        <taxon>Theropoda</taxon>
        <taxon>Coelurosauria</taxon>
        <taxon>Aves</taxon>
        <taxon>Neognathae</taxon>
        <taxon>Neoaves</taxon>
        <taxon>Telluraves</taxon>
        <taxon>Australaves</taxon>
        <taxon>Passeriformes</taxon>
        <taxon>Passeroidea</taxon>
        <taxon>Estrildidae</taxon>
        <taxon>Estrildinae</taxon>
        <taxon>Taeniopygia</taxon>
    </lineage>
</organism>
<evidence type="ECO:0000259" key="1">
    <source>
        <dbReference type="Pfam" id="PF25794"/>
    </source>
</evidence>
<keyword evidence="3" id="KW-1185">Reference proteome</keyword>